<dbReference type="Gene3D" id="1.10.357.10">
    <property type="entry name" value="Tetracycline Repressor, domain 2"/>
    <property type="match status" value="1"/>
</dbReference>
<dbReference type="Proteomes" id="UP000239209">
    <property type="component" value="Unassembled WGS sequence"/>
</dbReference>
<evidence type="ECO:0000313" key="5">
    <source>
        <dbReference type="Proteomes" id="UP000239209"/>
    </source>
</evidence>
<evidence type="ECO:0000256" key="2">
    <source>
        <dbReference type="PROSITE-ProRule" id="PRU00335"/>
    </source>
</evidence>
<dbReference type="RefSeq" id="WP_106125579.1">
    <property type="nucleotide sequence ID" value="NZ_PVZG01000002.1"/>
</dbReference>
<protein>
    <submittedName>
        <fullName evidence="4">TetR family transcriptional regulator</fullName>
    </submittedName>
</protein>
<dbReference type="OrthoDB" id="5190841at2"/>
<gene>
    <name evidence="4" type="ORF">CLV70_10248</name>
</gene>
<dbReference type="GO" id="GO:0000976">
    <property type="term" value="F:transcription cis-regulatory region binding"/>
    <property type="evidence" value="ECO:0007669"/>
    <property type="project" value="TreeGrafter"/>
</dbReference>
<keyword evidence="5" id="KW-1185">Reference proteome</keyword>
<feature type="DNA-binding region" description="H-T-H motif" evidence="2">
    <location>
        <begin position="30"/>
        <end position="49"/>
    </location>
</feature>
<dbReference type="PANTHER" id="PTHR30055:SF209">
    <property type="entry name" value="POSSIBLE TRANSCRIPTIONAL REGULATORY PROTEIN (PROBABLY TETR-FAMILY)"/>
    <property type="match status" value="1"/>
</dbReference>
<comment type="caution">
    <text evidence="4">The sequence shown here is derived from an EMBL/GenBank/DDBJ whole genome shotgun (WGS) entry which is preliminary data.</text>
</comment>
<dbReference type="PROSITE" id="PS50977">
    <property type="entry name" value="HTH_TETR_2"/>
    <property type="match status" value="1"/>
</dbReference>
<dbReference type="InterPro" id="IPR050109">
    <property type="entry name" value="HTH-type_TetR-like_transc_reg"/>
</dbReference>
<keyword evidence="1 2" id="KW-0238">DNA-binding</keyword>
<dbReference type="InterPro" id="IPR001647">
    <property type="entry name" value="HTH_TetR"/>
</dbReference>
<feature type="domain" description="HTH tetR-type" evidence="3">
    <location>
        <begin position="6"/>
        <end position="67"/>
    </location>
</feature>
<accession>A0A2T0SEK0</accession>
<dbReference type="EMBL" id="PVZG01000002">
    <property type="protein sequence ID" value="PRY31837.1"/>
    <property type="molecule type" value="Genomic_DNA"/>
</dbReference>
<dbReference type="Pfam" id="PF00440">
    <property type="entry name" value="TetR_N"/>
    <property type="match status" value="1"/>
</dbReference>
<dbReference type="InterPro" id="IPR009057">
    <property type="entry name" value="Homeodomain-like_sf"/>
</dbReference>
<dbReference type="PANTHER" id="PTHR30055">
    <property type="entry name" value="HTH-TYPE TRANSCRIPTIONAL REGULATOR RUTR"/>
    <property type="match status" value="1"/>
</dbReference>
<reference evidence="4 5" key="1">
    <citation type="submission" date="2018-03" db="EMBL/GenBank/DDBJ databases">
        <title>Genomic Encyclopedia of Archaeal and Bacterial Type Strains, Phase II (KMG-II): from individual species to whole genera.</title>
        <authorList>
            <person name="Goeker M."/>
        </authorList>
    </citation>
    <scope>NUCLEOTIDE SEQUENCE [LARGE SCALE GENOMIC DNA]</scope>
    <source>
        <strain evidence="4 5">DSM 45348</strain>
    </source>
</reference>
<evidence type="ECO:0000313" key="4">
    <source>
        <dbReference type="EMBL" id="PRY31837.1"/>
    </source>
</evidence>
<dbReference type="GO" id="GO:0003700">
    <property type="term" value="F:DNA-binding transcription factor activity"/>
    <property type="evidence" value="ECO:0007669"/>
    <property type="project" value="TreeGrafter"/>
</dbReference>
<name>A0A2T0SEK0_9ACTN</name>
<proteinExistence type="predicted"/>
<evidence type="ECO:0000259" key="3">
    <source>
        <dbReference type="PROSITE" id="PS50977"/>
    </source>
</evidence>
<sequence>MRSDKARNREAVLAAAGRLFDRAGDPDEVSMDAVAAAAGVGKGTLFRGFGDRLGLIRAVYDERVAAELSAAEPSAAGPADQALDLLVRTWRFKRRHRVLSLALERAGYGSPYRNESYAGLHATLAGLIARARPGSPAGFLAHSLLAAVRSDLVEHLSDQPPIDVEAGLRDLVGSVFAEARGRPAA</sequence>
<dbReference type="AlphaFoldDB" id="A0A2T0SEK0"/>
<evidence type="ECO:0000256" key="1">
    <source>
        <dbReference type="ARBA" id="ARBA00023125"/>
    </source>
</evidence>
<organism evidence="4 5">
    <name type="scientific">Pseudosporangium ferrugineum</name>
    <dbReference type="NCBI Taxonomy" id="439699"/>
    <lineage>
        <taxon>Bacteria</taxon>
        <taxon>Bacillati</taxon>
        <taxon>Actinomycetota</taxon>
        <taxon>Actinomycetes</taxon>
        <taxon>Micromonosporales</taxon>
        <taxon>Micromonosporaceae</taxon>
        <taxon>Pseudosporangium</taxon>
    </lineage>
</organism>
<dbReference type="SUPFAM" id="SSF46689">
    <property type="entry name" value="Homeodomain-like"/>
    <property type="match status" value="1"/>
</dbReference>